<protein>
    <submittedName>
        <fullName evidence="1">DNA transposition protein</fullName>
    </submittedName>
</protein>
<reference evidence="1" key="1">
    <citation type="submission" date="2020-01" db="EMBL/GenBank/DDBJ databases">
        <authorList>
            <person name="Rat A."/>
        </authorList>
    </citation>
    <scope>NUCLEOTIDE SEQUENCE</scope>
    <source>
        <strain evidence="1">LMG 31228</strain>
    </source>
</reference>
<sequence>MAPRHPAQPDLLEWQPPATVVAFEPAHVRAATVAASIARAVAATLRDCGQPRDEVAERMSAYLGERVSKPMLDAYASEARREHAIPVTRLIALMHATGDRRLLQLLAEPMGWAVIERRHLPLIEVAAIREKEDELRRTREQLMREARKAGGA</sequence>
<dbReference type="RefSeq" id="WP_211847487.1">
    <property type="nucleotide sequence ID" value="NZ_JAAEDL010000015.1"/>
</dbReference>
<reference evidence="1" key="2">
    <citation type="journal article" date="2021" name="Syst. Appl. Microbiol.">
        <title>Roseomonas hellenica sp. nov., isolated from roots of wild-growing Alkanna tinctoria.</title>
        <authorList>
            <person name="Rat A."/>
            <person name="Naranjo H.D."/>
            <person name="Lebbe L."/>
            <person name="Cnockaert M."/>
            <person name="Krigas N."/>
            <person name="Grigoriadou K."/>
            <person name="Maloupa E."/>
            <person name="Willems A."/>
        </authorList>
    </citation>
    <scope>NUCLEOTIDE SEQUENCE</scope>
    <source>
        <strain evidence="1">LMG 31228</strain>
    </source>
</reference>
<proteinExistence type="predicted"/>
<accession>A0A9X9XE16</accession>
<keyword evidence="2" id="KW-1185">Reference proteome</keyword>
<dbReference type="AlphaFoldDB" id="A0A9X9XE16"/>
<dbReference type="Proteomes" id="UP001138709">
    <property type="component" value="Unassembled WGS sequence"/>
</dbReference>
<organism evidence="1 2">
    <name type="scientific">Neoroseomonas eburnea</name>
    <dbReference type="NCBI Taxonomy" id="1346889"/>
    <lineage>
        <taxon>Bacteria</taxon>
        <taxon>Pseudomonadati</taxon>
        <taxon>Pseudomonadota</taxon>
        <taxon>Alphaproteobacteria</taxon>
        <taxon>Acetobacterales</taxon>
        <taxon>Acetobacteraceae</taxon>
        <taxon>Neoroseomonas</taxon>
    </lineage>
</organism>
<name>A0A9X9XE16_9PROT</name>
<comment type="caution">
    <text evidence="1">The sequence shown here is derived from an EMBL/GenBank/DDBJ whole genome shotgun (WGS) entry which is preliminary data.</text>
</comment>
<gene>
    <name evidence="1" type="ORF">GXW74_15765</name>
</gene>
<evidence type="ECO:0000313" key="2">
    <source>
        <dbReference type="Proteomes" id="UP001138709"/>
    </source>
</evidence>
<evidence type="ECO:0000313" key="1">
    <source>
        <dbReference type="EMBL" id="MBR0681952.1"/>
    </source>
</evidence>
<dbReference type="EMBL" id="JAAEDL010000015">
    <property type="protein sequence ID" value="MBR0681952.1"/>
    <property type="molecule type" value="Genomic_DNA"/>
</dbReference>